<dbReference type="GO" id="GO:0004160">
    <property type="term" value="F:dihydroxy-acid dehydratase activity"/>
    <property type="evidence" value="ECO:0007669"/>
    <property type="project" value="UniProtKB-EC"/>
</dbReference>
<dbReference type="Pfam" id="PF00920">
    <property type="entry name" value="ILVD_EDD_N"/>
    <property type="match status" value="1"/>
</dbReference>
<name>A0A6P1D2Y8_9NOCA</name>
<dbReference type="Pfam" id="PF24877">
    <property type="entry name" value="ILV_EDD_C"/>
    <property type="match status" value="1"/>
</dbReference>
<keyword evidence="5" id="KW-0100">Branched-chain amino acid biosynthesis</keyword>
<feature type="domain" description="Dihydroxy-acid/6-phosphogluconate dehydratase N-terminal" evidence="6">
    <location>
        <begin position="1"/>
        <end position="46"/>
    </location>
</feature>
<dbReference type="InterPro" id="IPR050165">
    <property type="entry name" value="DHAD_IlvD/Edd"/>
</dbReference>
<dbReference type="InterPro" id="IPR000581">
    <property type="entry name" value="ILV_EDD_N"/>
</dbReference>
<dbReference type="EMBL" id="JAAGVB010000285">
    <property type="protein sequence ID" value="NEW36995.1"/>
    <property type="molecule type" value="Genomic_DNA"/>
</dbReference>
<dbReference type="PANTHER" id="PTHR21000:SF5">
    <property type="entry name" value="DIHYDROXY-ACID DEHYDRATASE, MITOCHONDRIAL"/>
    <property type="match status" value="1"/>
</dbReference>
<reference evidence="8 9" key="1">
    <citation type="submission" date="2020-01" db="EMBL/GenBank/DDBJ databases">
        <title>Genetics and antimicrobial susceptibilities of Nocardia species isolated from the soil; a comparison with species isolated from humans.</title>
        <authorList>
            <person name="Carrasco G."/>
            <person name="Monzon S."/>
            <person name="Sansegundo M."/>
            <person name="Garcia E."/>
            <person name="Garrido N."/>
            <person name="Medina M.J."/>
            <person name="Villalon P."/>
            <person name="Ramirez-Arocha A.C."/>
            <person name="Jimenez P."/>
            <person name="Cuesta I."/>
            <person name="Valdezate S."/>
        </authorList>
    </citation>
    <scope>NUCLEOTIDE SEQUENCE [LARGE SCALE GENOMIC DNA]</scope>
    <source>
        <strain evidence="8 9">CNM20110626</strain>
    </source>
</reference>
<feature type="non-terminal residue" evidence="8">
    <location>
        <position position="1"/>
    </location>
</feature>
<dbReference type="Proteomes" id="UP000471166">
    <property type="component" value="Unassembled WGS sequence"/>
</dbReference>
<proteinExistence type="inferred from homology"/>
<dbReference type="EC" id="4.2.1.9" evidence="8"/>
<accession>A0A6P1D2Y8</accession>
<dbReference type="GO" id="GO:0051537">
    <property type="term" value="F:2 iron, 2 sulfur cluster binding"/>
    <property type="evidence" value="ECO:0007669"/>
    <property type="project" value="UniProtKB-KW"/>
</dbReference>
<evidence type="ECO:0000256" key="4">
    <source>
        <dbReference type="ARBA" id="ARBA00023239"/>
    </source>
</evidence>
<feature type="non-terminal residue" evidence="8">
    <location>
        <position position="116"/>
    </location>
</feature>
<evidence type="ECO:0000256" key="2">
    <source>
        <dbReference type="ARBA" id="ARBA00022714"/>
    </source>
</evidence>
<evidence type="ECO:0000313" key="8">
    <source>
        <dbReference type="EMBL" id="NEW36995.1"/>
    </source>
</evidence>
<keyword evidence="3" id="KW-0411">Iron-sulfur</keyword>
<dbReference type="AlphaFoldDB" id="A0A6P1D2Y8"/>
<evidence type="ECO:0000259" key="6">
    <source>
        <dbReference type="Pfam" id="PF00920"/>
    </source>
</evidence>
<gene>
    <name evidence="8" type="ORF">GV791_31255</name>
</gene>
<feature type="domain" description="Dihydroxy-acid/6-phosphogluconate dehydratase C-terminal" evidence="7">
    <location>
        <begin position="58"/>
        <end position="114"/>
    </location>
</feature>
<evidence type="ECO:0000256" key="3">
    <source>
        <dbReference type="ARBA" id="ARBA00023014"/>
    </source>
</evidence>
<dbReference type="RefSeq" id="WP_175587306.1">
    <property type="nucleotide sequence ID" value="NZ_JAAGVB010000285.1"/>
</dbReference>
<dbReference type="SUPFAM" id="SSF143975">
    <property type="entry name" value="IlvD/EDD N-terminal domain-like"/>
    <property type="match status" value="1"/>
</dbReference>
<dbReference type="PANTHER" id="PTHR21000">
    <property type="entry name" value="DIHYDROXY-ACID DEHYDRATASE DAD"/>
    <property type="match status" value="1"/>
</dbReference>
<keyword evidence="5" id="KW-0028">Amino-acid biosynthesis</keyword>
<evidence type="ECO:0000313" key="9">
    <source>
        <dbReference type="Proteomes" id="UP000471166"/>
    </source>
</evidence>
<keyword evidence="2" id="KW-0479">Metal-binding</keyword>
<evidence type="ECO:0000259" key="7">
    <source>
        <dbReference type="Pfam" id="PF24877"/>
    </source>
</evidence>
<organism evidence="8 9">
    <name type="scientific">Nocardia cyriacigeorgica</name>
    <dbReference type="NCBI Taxonomy" id="135487"/>
    <lineage>
        <taxon>Bacteria</taxon>
        <taxon>Bacillati</taxon>
        <taxon>Actinomycetota</taxon>
        <taxon>Actinomycetes</taxon>
        <taxon>Mycobacteriales</taxon>
        <taxon>Nocardiaceae</taxon>
        <taxon>Nocardia</taxon>
    </lineage>
</organism>
<dbReference type="GO" id="GO:0009082">
    <property type="term" value="P:branched-chain amino acid biosynthetic process"/>
    <property type="evidence" value="ECO:0007669"/>
    <property type="project" value="UniProtKB-KW"/>
</dbReference>
<evidence type="ECO:0000256" key="1">
    <source>
        <dbReference type="ARBA" id="ARBA00006486"/>
    </source>
</evidence>
<comment type="similarity">
    <text evidence="1">Belongs to the IlvD/Edd family.</text>
</comment>
<protein>
    <submittedName>
        <fullName evidence="8">Dihydroxy-acid dehydratase</fullName>
        <ecNumber evidence="8">4.2.1.9</ecNumber>
    </submittedName>
</protein>
<comment type="caution">
    <text evidence="8">The sequence shown here is derived from an EMBL/GenBank/DDBJ whole genome shotgun (WGS) entry which is preliminary data.</text>
</comment>
<evidence type="ECO:0000256" key="5">
    <source>
        <dbReference type="ARBA" id="ARBA00023304"/>
    </source>
</evidence>
<keyword evidence="2" id="KW-0001">2Fe-2S</keyword>
<keyword evidence="2" id="KW-0408">Iron</keyword>
<dbReference type="Gene3D" id="3.50.30.80">
    <property type="entry name" value="IlvD/EDD C-terminal domain-like"/>
    <property type="match status" value="1"/>
</dbReference>
<sequence length="116" mass="12008">VKPFGKHVMTDVDRIGGVPVMMKALLDAGLLHGECLTVTGRTVAENLAEIAPPDPDGKVVRAMSEPIHPTGGITILAGSLAPGGAVVKSAGFDSDVFLGTARVFDRERAAMDALED</sequence>
<dbReference type="InterPro" id="IPR042096">
    <property type="entry name" value="Dihydro-acid_dehy_C"/>
</dbReference>
<keyword evidence="4 8" id="KW-0456">Lyase</keyword>
<dbReference type="InterPro" id="IPR037237">
    <property type="entry name" value="IlvD/EDD_N"/>
</dbReference>
<dbReference type="InterPro" id="IPR056740">
    <property type="entry name" value="ILV_EDD_C"/>
</dbReference>